<gene>
    <name evidence="2" type="ORF">M406DRAFT_322966</name>
</gene>
<dbReference type="GeneID" id="63836845"/>
<evidence type="ECO:0000256" key="1">
    <source>
        <dbReference type="SAM" id="MobiDB-lite"/>
    </source>
</evidence>
<dbReference type="AlphaFoldDB" id="A0A9P4Y1G4"/>
<protein>
    <submittedName>
        <fullName evidence="2">Uncharacterized protein</fullName>
    </submittedName>
</protein>
<evidence type="ECO:0000313" key="2">
    <source>
        <dbReference type="EMBL" id="KAF3765249.1"/>
    </source>
</evidence>
<accession>A0A9P4Y1G4</accession>
<feature type="region of interest" description="Disordered" evidence="1">
    <location>
        <begin position="19"/>
        <end position="46"/>
    </location>
</feature>
<evidence type="ECO:0000313" key="3">
    <source>
        <dbReference type="Proteomes" id="UP000803844"/>
    </source>
</evidence>
<feature type="non-terminal residue" evidence="2">
    <location>
        <position position="1"/>
    </location>
</feature>
<dbReference type="RefSeq" id="XP_040776210.1">
    <property type="nucleotide sequence ID" value="XM_040919716.1"/>
</dbReference>
<dbReference type="Proteomes" id="UP000803844">
    <property type="component" value="Unassembled WGS sequence"/>
</dbReference>
<organism evidence="2 3">
    <name type="scientific">Cryphonectria parasitica (strain ATCC 38755 / EP155)</name>
    <dbReference type="NCBI Taxonomy" id="660469"/>
    <lineage>
        <taxon>Eukaryota</taxon>
        <taxon>Fungi</taxon>
        <taxon>Dikarya</taxon>
        <taxon>Ascomycota</taxon>
        <taxon>Pezizomycotina</taxon>
        <taxon>Sordariomycetes</taxon>
        <taxon>Sordariomycetidae</taxon>
        <taxon>Diaporthales</taxon>
        <taxon>Cryphonectriaceae</taxon>
        <taxon>Cryphonectria-Endothia species complex</taxon>
        <taxon>Cryphonectria</taxon>
    </lineage>
</organism>
<reference evidence="2" key="1">
    <citation type="journal article" date="2020" name="Phytopathology">
        <title>Genome sequence of the chestnut blight fungus Cryphonectria parasitica EP155: A fundamental resource for an archetypical invasive plant pathogen.</title>
        <authorList>
            <person name="Crouch J.A."/>
            <person name="Dawe A."/>
            <person name="Aerts A."/>
            <person name="Barry K."/>
            <person name="Churchill A.C.L."/>
            <person name="Grimwood J."/>
            <person name="Hillman B."/>
            <person name="Milgroom M.G."/>
            <person name="Pangilinan J."/>
            <person name="Smith M."/>
            <person name="Salamov A."/>
            <person name="Schmutz J."/>
            <person name="Yadav J."/>
            <person name="Grigoriev I.V."/>
            <person name="Nuss D."/>
        </authorList>
    </citation>
    <scope>NUCLEOTIDE SEQUENCE</scope>
    <source>
        <strain evidence="2">EP155</strain>
    </source>
</reference>
<comment type="caution">
    <text evidence="2">The sequence shown here is derived from an EMBL/GenBank/DDBJ whole genome shotgun (WGS) entry which is preliminary data.</text>
</comment>
<name>A0A9P4Y1G4_CRYP1</name>
<dbReference type="OrthoDB" id="4590776at2759"/>
<proteinExistence type="predicted"/>
<keyword evidence="3" id="KW-1185">Reference proteome</keyword>
<feature type="compositionally biased region" description="Basic and acidic residues" evidence="1">
    <location>
        <begin position="19"/>
        <end position="35"/>
    </location>
</feature>
<dbReference type="EMBL" id="MU032348">
    <property type="protein sequence ID" value="KAF3765249.1"/>
    <property type="molecule type" value="Genomic_DNA"/>
</dbReference>
<sequence length="136" mass="14945">KRMFGSSGPGFEVLVAMQRSHEQNQHERRIRERKNQAQGEQRQLHGDMIEHTSNLFMDVVGGRCAGEANGARGPRGEEEATAGATYQAECCPQDTGNADFVGGYKGPASSQETDYGDIDLNAALDILMRMERGQRT</sequence>